<reference evidence="4" key="1">
    <citation type="submission" date="2022-11" db="EMBL/GenBank/DDBJ databases">
        <authorList>
            <person name="Petersen C."/>
        </authorList>
    </citation>
    <scope>NUCLEOTIDE SEQUENCE</scope>
    <source>
        <strain evidence="4">IBT 20477</strain>
    </source>
</reference>
<gene>
    <name evidence="4" type="ORF">N7449_002311</name>
</gene>
<reference evidence="4" key="2">
    <citation type="journal article" date="2023" name="IMA Fungus">
        <title>Comparative genomic study of the Penicillium genus elucidates a diverse pangenome and 15 lateral gene transfer events.</title>
        <authorList>
            <person name="Petersen C."/>
            <person name="Sorensen T."/>
            <person name="Nielsen M.R."/>
            <person name="Sondergaard T.E."/>
            <person name="Sorensen J.L."/>
            <person name="Fitzpatrick D.A."/>
            <person name="Frisvad J.C."/>
            <person name="Nielsen K.L."/>
        </authorList>
    </citation>
    <scope>NUCLEOTIDE SEQUENCE</scope>
    <source>
        <strain evidence="4">IBT 20477</strain>
    </source>
</reference>
<evidence type="ECO:0000256" key="1">
    <source>
        <dbReference type="ARBA" id="ARBA00022857"/>
    </source>
</evidence>
<comment type="caution">
    <text evidence="4">The sequence shown here is derived from an EMBL/GenBank/DDBJ whole genome shotgun (WGS) entry which is preliminary data.</text>
</comment>
<dbReference type="InterPro" id="IPR051609">
    <property type="entry name" value="NmrA/Isoflavone_reductase-like"/>
</dbReference>
<protein>
    <recommendedName>
        <fullName evidence="3">NmrA-like domain-containing protein</fullName>
    </recommendedName>
</protein>
<dbReference type="Proteomes" id="UP001150942">
    <property type="component" value="Unassembled WGS sequence"/>
</dbReference>
<proteinExistence type="predicted"/>
<keyword evidence="1" id="KW-0521">NADP</keyword>
<sequence>MSRQIKNVVLAGATGTLGTHILTGLVTYGGFNLTILTRNATGTLPVGATAKVVDFSSVTALAAALQGQDAVIDAISSPDPGVSMRLIDAAVTASVYRYIAPEFSNDPKNEKQQALPVFGGKKQIYEYLQKVASEDRITWTAISNGAFLDWVLRTGFVNIDLLNKKVALMNDGSHVFSWTTLPEVGTAVCNALAQAERTKNRTLYIYSVQKSQKDILAIAKDALGAENWETESQDMETVLEQAMIAVKSGDYSWKVMGDLIRYSLSTPGYTGRLEQDNNDLLGVQPMSDEQVKTLIQQIYDELRSSKK</sequence>
<dbReference type="InterPro" id="IPR045312">
    <property type="entry name" value="PCBER-like"/>
</dbReference>
<dbReference type="Pfam" id="PF05368">
    <property type="entry name" value="NmrA"/>
    <property type="match status" value="1"/>
</dbReference>
<dbReference type="AlphaFoldDB" id="A0A9W9T3B0"/>
<evidence type="ECO:0000256" key="2">
    <source>
        <dbReference type="ARBA" id="ARBA00023002"/>
    </source>
</evidence>
<dbReference type="InterPro" id="IPR008030">
    <property type="entry name" value="NmrA-like"/>
</dbReference>
<feature type="domain" description="NmrA-like" evidence="3">
    <location>
        <begin position="6"/>
        <end position="226"/>
    </location>
</feature>
<keyword evidence="5" id="KW-1185">Reference proteome</keyword>
<dbReference type="Gene3D" id="3.40.50.720">
    <property type="entry name" value="NAD(P)-binding Rossmann-like Domain"/>
    <property type="match status" value="1"/>
</dbReference>
<dbReference type="InterPro" id="IPR036291">
    <property type="entry name" value="NAD(P)-bd_dom_sf"/>
</dbReference>
<evidence type="ECO:0000259" key="3">
    <source>
        <dbReference type="Pfam" id="PF05368"/>
    </source>
</evidence>
<dbReference type="Gene3D" id="3.90.25.10">
    <property type="entry name" value="UDP-galactose 4-epimerase, domain 1"/>
    <property type="match status" value="1"/>
</dbReference>
<accession>A0A9W9T3B0</accession>
<keyword evidence="2" id="KW-0560">Oxidoreductase</keyword>
<dbReference type="PANTHER" id="PTHR47706:SF1">
    <property type="entry name" value="CIPA-LIKE, PUTATIVE (AFU_ORTHOLOGUE AFUA_1G12460)-RELATED"/>
    <property type="match status" value="1"/>
</dbReference>
<dbReference type="EMBL" id="JAPQKQ010000002">
    <property type="protein sequence ID" value="KAJ5207932.1"/>
    <property type="molecule type" value="Genomic_DNA"/>
</dbReference>
<dbReference type="GO" id="GO:0016491">
    <property type="term" value="F:oxidoreductase activity"/>
    <property type="evidence" value="ECO:0007669"/>
    <property type="project" value="UniProtKB-KW"/>
</dbReference>
<evidence type="ECO:0000313" key="4">
    <source>
        <dbReference type="EMBL" id="KAJ5207932.1"/>
    </source>
</evidence>
<evidence type="ECO:0000313" key="5">
    <source>
        <dbReference type="Proteomes" id="UP001150942"/>
    </source>
</evidence>
<dbReference type="CDD" id="cd05259">
    <property type="entry name" value="PCBER_SDR_a"/>
    <property type="match status" value="1"/>
</dbReference>
<name>A0A9W9T3B0_9EURO</name>
<dbReference type="OrthoDB" id="9974981at2759"/>
<dbReference type="SUPFAM" id="SSF51735">
    <property type="entry name" value="NAD(P)-binding Rossmann-fold domains"/>
    <property type="match status" value="1"/>
</dbReference>
<organism evidence="4 5">
    <name type="scientific">Penicillium cf. viridicatum</name>
    <dbReference type="NCBI Taxonomy" id="2972119"/>
    <lineage>
        <taxon>Eukaryota</taxon>
        <taxon>Fungi</taxon>
        <taxon>Dikarya</taxon>
        <taxon>Ascomycota</taxon>
        <taxon>Pezizomycotina</taxon>
        <taxon>Eurotiomycetes</taxon>
        <taxon>Eurotiomycetidae</taxon>
        <taxon>Eurotiales</taxon>
        <taxon>Aspergillaceae</taxon>
        <taxon>Penicillium</taxon>
    </lineage>
</organism>
<dbReference type="PANTHER" id="PTHR47706">
    <property type="entry name" value="NMRA-LIKE FAMILY PROTEIN"/>
    <property type="match status" value="1"/>
</dbReference>